<gene>
    <name evidence="11" type="ORF">U0C82_09820</name>
</gene>
<feature type="domain" description="Histidine kinase" evidence="10">
    <location>
        <begin position="226"/>
        <end position="438"/>
    </location>
</feature>
<evidence type="ECO:0000256" key="9">
    <source>
        <dbReference type="SAM" id="Phobius"/>
    </source>
</evidence>
<evidence type="ECO:0000256" key="4">
    <source>
        <dbReference type="ARBA" id="ARBA00022475"/>
    </source>
</evidence>
<dbReference type="CDD" id="cd00082">
    <property type="entry name" value="HisKA"/>
    <property type="match status" value="1"/>
</dbReference>
<dbReference type="PANTHER" id="PTHR44936:SF10">
    <property type="entry name" value="SENSOR PROTEIN RSTB"/>
    <property type="match status" value="1"/>
</dbReference>
<dbReference type="Proteomes" id="UP001294412">
    <property type="component" value="Unassembled WGS sequence"/>
</dbReference>
<feature type="transmembrane region" description="Helical" evidence="9">
    <location>
        <begin position="137"/>
        <end position="157"/>
    </location>
</feature>
<feature type="transmembrane region" description="Helical" evidence="9">
    <location>
        <begin position="169"/>
        <end position="191"/>
    </location>
</feature>
<evidence type="ECO:0000313" key="11">
    <source>
        <dbReference type="EMBL" id="MDY8109437.1"/>
    </source>
</evidence>
<evidence type="ECO:0000256" key="8">
    <source>
        <dbReference type="ARBA" id="ARBA00022840"/>
    </source>
</evidence>
<protein>
    <recommendedName>
        <fullName evidence="3">histidine kinase</fullName>
        <ecNumber evidence="3">2.7.13.3</ecNumber>
    </recommendedName>
</protein>
<feature type="transmembrane region" description="Helical" evidence="9">
    <location>
        <begin position="34"/>
        <end position="51"/>
    </location>
</feature>
<dbReference type="EMBL" id="JAXLPB010000003">
    <property type="protein sequence ID" value="MDY8109437.1"/>
    <property type="molecule type" value="Genomic_DNA"/>
</dbReference>
<keyword evidence="8" id="KW-0067">ATP-binding</keyword>
<dbReference type="InterPro" id="IPR003661">
    <property type="entry name" value="HisK_dim/P_dom"/>
</dbReference>
<dbReference type="RefSeq" id="WP_322186930.1">
    <property type="nucleotide sequence ID" value="NZ_JAXLPB010000003.1"/>
</dbReference>
<keyword evidence="12" id="KW-1185">Reference proteome</keyword>
<dbReference type="InterPro" id="IPR036890">
    <property type="entry name" value="HATPase_C_sf"/>
</dbReference>
<reference evidence="11 12" key="1">
    <citation type="submission" date="2023-12" db="EMBL/GenBank/DDBJ databases">
        <title>Description of Novel Strain Fulvimarina sp. 2208YS6-2-32 isolated from Uroteuthis (Photololigo) edulis.</title>
        <authorList>
            <person name="Park J.-S."/>
        </authorList>
    </citation>
    <scope>NUCLEOTIDE SEQUENCE [LARGE SCALE GENOMIC DNA]</scope>
    <source>
        <strain evidence="11 12">2208YS6-2-32</strain>
    </source>
</reference>
<evidence type="ECO:0000256" key="6">
    <source>
        <dbReference type="ARBA" id="ARBA00022741"/>
    </source>
</evidence>
<dbReference type="SMART" id="SM00388">
    <property type="entry name" value="HisKA"/>
    <property type="match status" value="1"/>
</dbReference>
<name>A0ABU5I2R2_9HYPH</name>
<accession>A0ABU5I2R2</accession>
<dbReference type="InterPro" id="IPR050980">
    <property type="entry name" value="2C_sensor_his_kinase"/>
</dbReference>
<evidence type="ECO:0000256" key="2">
    <source>
        <dbReference type="ARBA" id="ARBA00004651"/>
    </source>
</evidence>
<dbReference type="SMART" id="SM00387">
    <property type="entry name" value="HATPase_c"/>
    <property type="match status" value="1"/>
</dbReference>
<evidence type="ECO:0000259" key="10">
    <source>
        <dbReference type="PROSITE" id="PS50109"/>
    </source>
</evidence>
<comment type="caution">
    <text evidence="11">The sequence shown here is derived from an EMBL/GenBank/DDBJ whole genome shotgun (WGS) entry which is preliminary data.</text>
</comment>
<keyword evidence="4" id="KW-1003">Cell membrane</keyword>
<keyword evidence="9" id="KW-0472">Membrane</keyword>
<comment type="subcellular location">
    <subcellularLocation>
        <location evidence="2">Cell membrane</location>
        <topology evidence="2">Multi-pass membrane protein</topology>
    </subcellularLocation>
</comment>
<keyword evidence="9" id="KW-0812">Transmembrane</keyword>
<dbReference type="PANTHER" id="PTHR44936">
    <property type="entry name" value="SENSOR PROTEIN CREC"/>
    <property type="match status" value="1"/>
</dbReference>
<dbReference type="Gene3D" id="1.10.287.130">
    <property type="match status" value="1"/>
</dbReference>
<evidence type="ECO:0000256" key="1">
    <source>
        <dbReference type="ARBA" id="ARBA00000085"/>
    </source>
</evidence>
<keyword evidence="5" id="KW-0808">Transferase</keyword>
<keyword evidence="6" id="KW-0547">Nucleotide-binding</keyword>
<keyword evidence="9" id="KW-1133">Transmembrane helix</keyword>
<dbReference type="SUPFAM" id="SSF55874">
    <property type="entry name" value="ATPase domain of HSP90 chaperone/DNA topoisomerase II/histidine kinase"/>
    <property type="match status" value="1"/>
</dbReference>
<dbReference type="Gene3D" id="3.30.565.10">
    <property type="entry name" value="Histidine kinase-like ATPase, C-terminal domain"/>
    <property type="match status" value="1"/>
</dbReference>
<dbReference type="Pfam" id="PF02518">
    <property type="entry name" value="HATPase_c"/>
    <property type="match status" value="1"/>
</dbReference>
<dbReference type="GO" id="GO:0016301">
    <property type="term" value="F:kinase activity"/>
    <property type="evidence" value="ECO:0007669"/>
    <property type="project" value="UniProtKB-KW"/>
</dbReference>
<comment type="catalytic activity">
    <reaction evidence="1">
        <text>ATP + protein L-histidine = ADP + protein N-phospho-L-histidine.</text>
        <dbReference type="EC" id="2.7.13.3"/>
    </reaction>
</comment>
<proteinExistence type="predicted"/>
<dbReference type="PROSITE" id="PS50109">
    <property type="entry name" value="HIS_KIN"/>
    <property type="match status" value="1"/>
</dbReference>
<evidence type="ECO:0000256" key="5">
    <source>
        <dbReference type="ARBA" id="ARBA00022679"/>
    </source>
</evidence>
<dbReference type="Pfam" id="PF00512">
    <property type="entry name" value="HisKA"/>
    <property type="match status" value="1"/>
</dbReference>
<evidence type="ECO:0000256" key="3">
    <source>
        <dbReference type="ARBA" id="ARBA00012438"/>
    </source>
</evidence>
<feature type="transmembrane region" description="Helical" evidence="9">
    <location>
        <begin position="57"/>
        <end position="76"/>
    </location>
</feature>
<dbReference type="InterPro" id="IPR047770">
    <property type="entry name" value="RegB"/>
</dbReference>
<dbReference type="InterPro" id="IPR036097">
    <property type="entry name" value="HisK_dim/P_sf"/>
</dbReference>
<dbReference type="InterPro" id="IPR003594">
    <property type="entry name" value="HATPase_dom"/>
</dbReference>
<evidence type="ECO:0000256" key="7">
    <source>
        <dbReference type="ARBA" id="ARBA00022777"/>
    </source>
</evidence>
<organism evidence="11 12">
    <name type="scientific">Fulvimarina uroteuthidis</name>
    <dbReference type="NCBI Taxonomy" id="3098149"/>
    <lineage>
        <taxon>Bacteria</taxon>
        <taxon>Pseudomonadati</taxon>
        <taxon>Pseudomonadota</taxon>
        <taxon>Alphaproteobacteria</taxon>
        <taxon>Hyphomicrobiales</taxon>
        <taxon>Aurantimonadaceae</taxon>
        <taxon>Fulvimarina</taxon>
    </lineage>
</organism>
<keyword evidence="7 11" id="KW-0418">Kinase</keyword>
<evidence type="ECO:0000313" key="12">
    <source>
        <dbReference type="Proteomes" id="UP001294412"/>
    </source>
</evidence>
<sequence>MDTISRQSFTLRLPAFVTTMRESQRLRLATLVRLRWLSVAGQIGTVVFVAWGVWWPFPAWSCLGLIALSVALNIYLSAQYPASRRLSPGAAAGVLIFDILQPTGLLFLTGGLNNPFSVFLIVPTLIASATQPPATTFGLGLLAALAASFLALFHLPLPWPDGEVFQLPPVYLAGLWYAIVGTLAFSAIYVYRVAAESRALADALSATELVLQREQHISALDGLAAAAAHELGTPLATIALATKEMSRTVAHDNPLREDIDLLLDQSERCREILRRLSSLSSSSESHMAKLPLLSLIDEVAEPHRDFGVAVSVETEGIGAEPVTRRNAGILYGLGNIVENAVDFAASSVRIEVFWDQNRVSVVVVDDGPGFNPDVLARIGDPYMADRFKGERRAGGGLGLGVFIAKTLLERSGATISFENSPERGVTGAIVSVEWDREVLETGGSLARTGQTD</sequence>
<dbReference type="SUPFAM" id="SSF47384">
    <property type="entry name" value="Homodimeric domain of signal transducing histidine kinase"/>
    <property type="match status" value="1"/>
</dbReference>
<dbReference type="InterPro" id="IPR005467">
    <property type="entry name" value="His_kinase_dom"/>
</dbReference>
<dbReference type="EC" id="2.7.13.3" evidence="3"/>
<dbReference type="NCBIfam" id="NF033792">
    <property type="entry name" value="ActS_PrrB_HisK"/>
    <property type="match status" value="1"/>
</dbReference>